<accession>A0AAN7PC72</accession>
<dbReference type="SMART" id="SM00708">
    <property type="entry name" value="PhBP"/>
    <property type="match status" value="2"/>
</dbReference>
<proteinExistence type="predicted"/>
<feature type="chain" id="PRO_5042819530" evidence="2">
    <location>
        <begin position="19"/>
        <end position="233"/>
    </location>
</feature>
<sequence>MKLIFVFSVVLCVTFSKTIPPALVTSWNKLLEPHQQKCIEESHVDPDVVKNMFNRNEFPDNRELGCYLKCMFKSLNYYGPNGQLDGDLIVKSMDNATKVDYSCITKFQTETDLCANAYKISPVLVTSWNQLVKPFQDKCIEESQVDPDLAKNVFNRNYFPDEKPISCYFKCLHENLNNYGPDGELNGDLVAKTIAGASTEIANPCIDKFKSETDRCTKAYRVSGCLAEANLID</sequence>
<organism evidence="3 4">
    <name type="scientific">Aquatica leii</name>
    <dbReference type="NCBI Taxonomy" id="1421715"/>
    <lineage>
        <taxon>Eukaryota</taxon>
        <taxon>Metazoa</taxon>
        <taxon>Ecdysozoa</taxon>
        <taxon>Arthropoda</taxon>
        <taxon>Hexapoda</taxon>
        <taxon>Insecta</taxon>
        <taxon>Pterygota</taxon>
        <taxon>Neoptera</taxon>
        <taxon>Endopterygota</taxon>
        <taxon>Coleoptera</taxon>
        <taxon>Polyphaga</taxon>
        <taxon>Elateriformia</taxon>
        <taxon>Elateroidea</taxon>
        <taxon>Lampyridae</taxon>
        <taxon>Luciolinae</taxon>
        <taxon>Aquatica</taxon>
    </lineage>
</organism>
<feature type="signal peptide" evidence="2">
    <location>
        <begin position="1"/>
        <end position="18"/>
    </location>
</feature>
<dbReference type="CDD" id="cd23992">
    <property type="entry name" value="PBP_GOBP"/>
    <property type="match status" value="2"/>
</dbReference>
<dbReference type="InterPro" id="IPR036728">
    <property type="entry name" value="PBP_GOBP_sf"/>
</dbReference>
<evidence type="ECO:0000313" key="3">
    <source>
        <dbReference type="EMBL" id="KAK4879611.1"/>
    </source>
</evidence>
<evidence type="ECO:0000256" key="1">
    <source>
        <dbReference type="ARBA" id="ARBA00022729"/>
    </source>
</evidence>
<dbReference type="EMBL" id="JARPUR010000003">
    <property type="protein sequence ID" value="KAK4879611.1"/>
    <property type="molecule type" value="Genomic_DNA"/>
</dbReference>
<dbReference type="InterPro" id="IPR006170">
    <property type="entry name" value="PBP/GOBP"/>
</dbReference>
<dbReference type="GO" id="GO:0007608">
    <property type="term" value="P:sensory perception of smell"/>
    <property type="evidence" value="ECO:0007669"/>
    <property type="project" value="TreeGrafter"/>
</dbReference>
<dbReference type="AlphaFoldDB" id="A0AAN7PC72"/>
<keyword evidence="4" id="KW-1185">Reference proteome</keyword>
<dbReference type="Gene3D" id="1.10.238.20">
    <property type="entry name" value="Pheromone/general odorant binding protein domain"/>
    <property type="match status" value="2"/>
</dbReference>
<evidence type="ECO:0000313" key="4">
    <source>
        <dbReference type="Proteomes" id="UP001353858"/>
    </source>
</evidence>
<evidence type="ECO:0000256" key="2">
    <source>
        <dbReference type="SAM" id="SignalP"/>
    </source>
</evidence>
<gene>
    <name evidence="3" type="ORF">RN001_007757</name>
</gene>
<dbReference type="Pfam" id="PF01395">
    <property type="entry name" value="PBP_GOBP"/>
    <property type="match status" value="2"/>
</dbReference>
<dbReference type="SUPFAM" id="SSF47565">
    <property type="entry name" value="Insect pheromone/odorant-binding proteins"/>
    <property type="match status" value="2"/>
</dbReference>
<dbReference type="GO" id="GO:0005549">
    <property type="term" value="F:odorant binding"/>
    <property type="evidence" value="ECO:0007669"/>
    <property type="project" value="InterPro"/>
</dbReference>
<reference evidence="4" key="1">
    <citation type="submission" date="2023-01" db="EMBL/GenBank/DDBJ databases">
        <title>Key to firefly adult light organ development and bioluminescence: homeobox transcription factors regulate luciferase expression and transportation to peroxisome.</title>
        <authorList>
            <person name="Fu X."/>
        </authorList>
    </citation>
    <scope>NUCLEOTIDE SEQUENCE [LARGE SCALE GENOMIC DNA]</scope>
</reference>
<protein>
    <submittedName>
        <fullName evidence="3">Uncharacterized protein</fullName>
    </submittedName>
</protein>
<dbReference type="Proteomes" id="UP001353858">
    <property type="component" value="Unassembled WGS sequence"/>
</dbReference>
<comment type="caution">
    <text evidence="3">The sequence shown here is derived from an EMBL/GenBank/DDBJ whole genome shotgun (WGS) entry which is preliminary data.</text>
</comment>
<dbReference type="PANTHER" id="PTHR11857">
    <property type="entry name" value="ODORANT BINDING PROTEIN-RELATED"/>
    <property type="match status" value="1"/>
</dbReference>
<keyword evidence="1 2" id="KW-0732">Signal</keyword>
<name>A0AAN7PC72_9COLE</name>
<dbReference type="GO" id="GO:0005615">
    <property type="term" value="C:extracellular space"/>
    <property type="evidence" value="ECO:0007669"/>
    <property type="project" value="TreeGrafter"/>
</dbReference>